<reference evidence="1" key="1">
    <citation type="submission" date="2023-06" db="EMBL/GenBank/DDBJ databases">
        <title>Genome-scale phylogeny and comparative genomics of the fungal order Sordariales.</title>
        <authorList>
            <consortium name="Lawrence Berkeley National Laboratory"/>
            <person name="Hensen N."/>
            <person name="Bonometti L."/>
            <person name="Westerberg I."/>
            <person name="Brannstrom I.O."/>
            <person name="Guillou S."/>
            <person name="Cros-Aarteil S."/>
            <person name="Calhoun S."/>
            <person name="Haridas S."/>
            <person name="Kuo A."/>
            <person name="Mondo S."/>
            <person name="Pangilinan J."/>
            <person name="Riley R."/>
            <person name="Labutti K."/>
            <person name="Andreopoulos B."/>
            <person name="Lipzen A."/>
            <person name="Chen C."/>
            <person name="Yanf M."/>
            <person name="Daum C."/>
            <person name="Ng V."/>
            <person name="Clum A."/>
            <person name="Steindorff A."/>
            <person name="Ohm R."/>
            <person name="Martin F."/>
            <person name="Silar P."/>
            <person name="Natvig D."/>
            <person name="Lalanne C."/>
            <person name="Gautier V."/>
            <person name="Ament-Velasquez S.L."/>
            <person name="Kruys A."/>
            <person name="Hutchinson M.I."/>
            <person name="Powell A.J."/>
            <person name="Barry K."/>
            <person name="Miller A.N."/>
            <person name="Grigoriev I.V."/>
            <person name="Debuchy R."/>
            <person name="Gladieux P."/>
            <person name="Thoren M.H."/>
            <person name="Johannesson H."/>
        </authorList>
    </citation>
    <scope>NUCLEOTIDE SEQUENCE</scope>
    <source>
        <strain evidence="1">SMH2532-1</strain>
    </source>
</reference>
<gene>
    <name evidence="1" type="ORF">B0T16DRAFT_463253</name>
</gene>
<protein>
    <submittedName>
        <fullName evidence="1">Uncharacterized protein</fullName>
    </submittedName>
</protein>
<dbReference type="EMBL" id="JAULSV010000007">
    <property type="protein sequence ID" value="KAK0639596.1"/>
    <property type="molecule type" value="Genomic_DNA"/>
</dbReference>
<accession>A0AA39XTX4</accession>
<dbReference type="Proteomes" id="UP001174936">
    <property type="component" value="Unassembled WGS sequence"/>
</dbReference>
<organism evidence="1 2">
    <name type="scientific">Cercophora newfieldiana</name>
    <dbReference type="NCBI Taxonomy" id="92897"/>
    <lineage>
        <taxon>Eukaryota</taxon>
        <taxon>Fungi</taxon>
        <taxon>Dikarya</taxon>
        <taxon>Ascomycota</taxon>
        <taxon>Pezizomycotina</taxon>
        <taxon>Sordariomycetes</taxon>
        <taxon>Sordariomycetidae</taxon>
        <taxon>Sordariales</taxon>
        <taxon>Lasiosphaeriaceae</taxon>
        <taxon>Cercophora</taxon>
    </lineage>
</organism>
<evidence type="ECO:0000313" key="2">
    <source>
        <dbReference type="Proteomes" id="UP001174936"/>
    </source>
</evidence>
<keyword evidence="2" id="KW-1185">Reference proteome</keyword>
<sequence>MSGHTAVVATDVLQESAQNLAKRFSIWLRNRQGEECGVTDGANDDEDSDTTGLEQHDNGITAAKNSDFIQSLVKYHQNTRAKDDGEMLEKLIGEEKGRVLIRVSKDRQYSKTGEAKKEKQERIKRHACHLLNEIVDNLWPTLQWHCLQLYDFFAEQNIRLTKISRRENRSEFIQHFVNELAGLKIPDSSHAFYPAVLITWLRGPSYQDTCRAIGLTNLANLNMDAELAKCEQRLMQGGVGHASRIALVPRWPTDGAQENTTPRRRQRVATAAVTIG</sequence>
<comment type="caution">
    <text evidence="1">The sequence shown here is derived from an EMBL/GenBank/DDBJ whole genome shotgun (WGS) entry which is preliminary data.</text>
</comment>
<proteinExistence type="predicted"/>
<dbReference type="AlphaFoldDB" id="A0AA39XTX4"/>
<name>A0AA39XTX4_9PEZI</name>
<evidence type="ECO:0000313" key="1">
    <source>
        <dbReference type="EMBL" id="KAK0639596.1"/>
    </source>
</evidence>